<gene>
    <name evidence="1" type="ORF">BSTOLATCC_MIC58343</name>
</gene>
<evidence type="ECO:0000313" key="2">
    <source>
        <dbReference type="Proteomes" id="UP001162131"/>
    </source>
</evidence>
<accession>A0AAU9K5M0</accession>
<keyword evidence="2" id="KW-1185">Reference proteome</keyword>
<dbReference type="EMBL" id="CAJZBQ010000056">
    <property type="protein sequence ID" value="CAG9333532.1"/>
    <property type="molecule type" value="Genomic_DNA"/>
</dbReference>
<proteinExistence type="predicted"/>
<sequence>MMGEPRKNQLSKLTNQIYFSGKDKEKILNAQLFSSLHNTPKSESPEMSHNLKTINLNFFDTMRTPNRVINKLTHKIYNSESRPVPFPLELPFLTGGKHSHTHLHNRLKIDDFRFPSLKIKSPEETSHEKLKKNRRSDSVEKDLLLSATVDSTYKITEKNKEKTLNRISQSCEKLISSNKKSKKRMIKNVKSLSKKMRDCKWFSDLIEKSNDRVGYYVVAKAIRERRN</sequence>
<name>A0AAU9K5M0_9CILI</name>
<evidence type="ECO:0000313" key="1">
    <source>
        <dbReference type="EMBL" id="CAG9333532.1"/>
    </source>
</evidence>
<comment type="caution">
    <text evidence="1">The sequence shown here is derived from an EMBL/GenBank/DDBJ whole genome shotgun (WGS) entry which is preliminary data.</text>
</comment>
<organism evidence="1 2">
    <name type="scientific">Blepharisma stoltei</name>
    <dbReference type="NCBI Taxonomy" id="1481888"/>
    <lineage>
        <taxon>Eukaryota</taxon>
        <taxon>Sar</taxon>
        <taxon>Alveolata</taxon>
        <taxon>Ciliophora</taxon>
        <taxon>Postciliodesmatophora</taxon>
        <taxon>Heterotrichea</taxon>
        <taxon>Heterotrichida</taxon>
        <taxon>Blepharismidae</taxon>
        <taxon>Blepharisma</taxon>
    </lineage>
</organism>
<reference evidence="1" key="1">
    <citation type="submission" date="2021-09" db="EMBL/GenBank/DDBJ databases">
        <authorList>
            <consortium name="AG Swart"/>
            <person name="Singh M."/>
            <person name="Singh A."/>
            <person name="Seah K."/>
            <person name="Emmerich C."/>
        </authorList>
    </citation>
    <scope>NUCLEOTIDE SEQUENCE</scope>
    <source>
        <strain evidence="1">ATCC30299</strain>
    </source>
</reference>
<dbReference type="AlphaFoldDB" id="A0AAU9K5M0"/>
<dbReference type="Proteomes" id="UP001162131">
    <property type="component" value="Unassembled WGS sequence"/>
</dbReference>
<protein>
    <submittedName>
        <fullName evidence="1">Uncharacterized protein</fullName>
    </submittedName>
</protein>